<comment type="caution">
    <text evidence="3">The sequence shown here is derived from an EMBL/GenBank/DDBJ whole genome shotgun (WGS) entry which is preliminary data.</text>
</comment>
<dbReference type="EMBL" id="JAEUBG010003359">
    <property type="protein sequence ID" value="KAH3682910.1"/>
    <property type="molecule type" value="Genomic_DNA"/>
</dbReference>
<evidence type="ECO:0000313" key="3">
    <source>
        <dbReference type="EMBL" id="KAH3682910.1"/>
    </source>
</evidence>
<feature type="compositionally biased region" description="Low complexity" evidence="1">
    <location>
        <begin position="154"/>
        <end position="183"/>
    </location>
</feature>
<dbReference type="Pfam" id="PF04425">
    <property type="entry name" value="Bul1_N"/>
    <property type="match status" value="1"/>
</dbReference>
<feature type="domain" description="Bul1 N-terminal" evidence="2">
    <location>
        <begin position="133"/>
        <end position="323"/>
    </location>
</feature>
<evidence type="ECO:0000313" key="4">
    <source>
        <dbReference type="Proteomes" id="UP000774326"/>
    </source>
</evidence>
<feature type="region of interest" description="Disordered" evidence="1">
    <location>
        <begin position="1"/>
        <end position="25"/>
    </location>
</feature>
<gene>
    <name evidence="3" type="ORF">WICPIJ_006125</name>
</gene>
<dbReference type="PANTHER" id="PTHR31904:SF1">
    <property type="entry name" value="BYPASS OF STOP CODON PROTEIN 5-RELATED"/>
    <property type="match status" value="1"/>
</dbReference>
<reference evidence="3" key="1">
    <citation type="journal article" date="2021" name="Open Biol.">
        <title>Shared evolutionary footprints suggest mitochondrial oxidative damage underlies multiple complex I losses in fungi.</title>
        <authorList>
            <person name="Schikora-Tamarit M.A."/>
            <person name="Marcet-Houben M."/>
            <person name="Nosek J."/>
            <person name="Gabaldon T."/>
        </authorList>
    </citation>
    <scope>NUCLEOTIDE SEQUENCE</scope>
    <source>
        <strain evidence="3">CBS2887</strain>
    </source>
</reference>
<evidence type="ECO:0000259" key="2">
    <source>
        <dbReference type="Pfam" id="PF04425"/>
    </source>
</evidence>
<feature type="region of interest" description="Disordered" evidence="1">
    <location>
        <begin position="139"/>
        <end position="183"/>
    </location>
</feature>
<dbReference type="Proteomes" id="UP000774326">
    <property type="component" value="Unassembled WGS sequence"/>
</dbReference>
<dbReference type="AlphaFoldDB" id="A0A9P8TLB4"/>
<evidence type="ECO:0000256" key="1">
    <source>
        <dbReference type="SAM" id="MobiDB-lite"/>
    </source>
</evidence>
<dbReference type="InterPro" id="IPR039634">
    <property type="entry name" value="Bul1-like"/>
</dbReference>
<sequence>MSSNPFRNPYVPQSEGLFTESQDDTDNAMDREYFTFVPNTDRNISINTPSHGPYTWKDVCEENPFAVGDTLEDIDEEETDEFDNYLSSLTTMVKITHDSEIGQSPKRVSDDISHLHHFHHTMKPNSSYGSYLEQVRNNSISSTQAQAHSRIIQTRSSPTSSETSTFSSNTPDRSSMSTSIDSSSQIKLHNMGSMSVKHSFDSNVSRSASTSTLGGTNRSLLLTETSTSSVSHGFYSTYLKLPSLGSKSQLKTTLTFIETSTEQNSNKKTSPSSILKQYTNGDHVHAQISIANDTDIDTRFEDIAIWLEGCQYVISDRTSGVVTKRVFLRVDSNDYTNDPNFKDNSTCFLETAISNISTSGHSSTGGTILSSKKSKTVKIPLTEYFSEPQDGVIKAQSVYTFQVHFYLPERELPPTLSLFKHKKYGTLEVDDDLKYGFVYNQDITNGSPVLVDDLSYDEHVRVGTGDTAIQYTVNCLVIGHERNFGGNQAQNLNALKRLSTTEAFIRFVPYDQRSDETWRSRYSKKGQNSLSAWFDLKGRVHDQLESRRLSVRDRNSFMSFKSLDVNTLSLPSSVSAHCLYQAKGISQNRDSTNNKPAKASKYLNKLLQVKSSISSGSFGSSDKSQKSKQVSHGVISASFEFLPPWVKLRYCTPNVFEKVNQWYSATHSNPSNLHALRTLDASSKPAVPGNSDPNIEELQEIKIDLRYNLSSKPAEVPLGGSQHNRSTSLAMPQVESVKVYLVAIDYHTTESDLPFVISPELLIDLNSGLVSTSASTGRKMKVSPSKSDGFIDEDLTYGLKFQAQKMLSMISTVRSDTQTKQELPQSLVQELQTLSTITAKSRPMPTPLYDFNFAATEATQTQWVPANANIGDSKSTQCSYHSKLSIPLTNPLFTSHRHKLKQIIPPNYQLGLAGRCYILRCYIKFDSSRRQLQHFELSKGKNLLSFKSNNHEEDDIVLDIPVRVGLW</sequence>
<dbReference type="PANTHER" id="PTHR31904">
    <property type="entry name" value="BYPASS OF STOP CODON PROTEIN 5-RELATED"/>
    <property type="match status" value="1"/>
</dbReference>
<protein>
    <recommendedName>
        <fullName evidence="2">Bul1 N-terminal domain-containing protein</fullName>
    </recommendedName>
</protein>
<name>A0A9P8TLB4_WICPI</name>
<accession>A0A9P8TLB4</accession>
<dbReference type="InterPro" id="IPR007519">
    <property type="entry name" value="Bul1_N"/>
</dbReference>
<proteinExistence type="predicted"/>
<keyword evidence="4" id="KW-1185">Reference proteome</keyword>
<organism evidence="3 4">
    <name type="scientific">Wickerhamomyces pijperi</name>
    <name type="common">Yeast</name>
    <name type="synonym">Pichia pijperi</name>
    <dbReference type="NCBI Taxonomy" id="599730"/>
    <lineage>
        <taxon>Eukaryota</taxon>
        <taxon>Fungi</taxon>
        <taxon>Dikarya</taxon>
        <taxon>Ascomycota</taxon>
        <taxon>Saccharomycotina</taxon>
        <taxon>Saccharomycetes</taxon>
        <taxon>Phaffomycetales</taxon>
        <taxon>Wickerhamomycetaceae</taxon>
        <taxon>Wickerhamomyces</taxon>
    </lineage>
</organism>
<reference evidence="3" key="2">
    <citation type="submission" date="2021-01" db="EMBL/GenBank/DDBJ databases">
        <authorList>
            <person name="Schikora-Tamarit M.A."/>
        </authorList>
    </citation>
    <scope>NUCLEOTIDE SEQUENCE</scope>
    <source>
        <strain evidence="3">CBS2887</strain>
    </source>
</reference>
<feature type="compositionally biased region" description="Polar residues" evidence="1">
    <location>
        <begin position="139"/>
        <end position="153"/>
    </location>
</feature>